<keyword evidence="2" id="KW-1185">Reference proteome</keyword>
<gene>
    <name evidence="1" type="ORF">PssvBMR5_gp46</name>
</gene>
<protein>
    <submittedName>
        <fullName evidence="1">DNA ejectosome component, peptidoglycan lytic exotransglycosylase</fullName>
    </submittedName>
</protein>
<organism evidence="1 2">
    <name type="scientific">Pseudomonas phage MR5</name>
    <dbReference type="NCBI Taxonomy" id="2711172"/>
    <lineage>
        <taxon>Viruses</taxon>
        <taxon>Duplodnaviria</taxon>
        <taxon>Heunggongvirae</taxon>
        <taxon>Uroviricota</taxon>
        <taxon>Caudoviricetes</taxon>
        <taxon>Autographivirales</taxon>
        <taxon>Autoscriptoviridae</taxon>
        <taxon>Krylovirinae</taxon>
        <taxon>Mojovirus</taxon>
        <taxon>Mojovirus MR5</taxon>
    </lineage>
</organism>
<accession>A0A6M3TCV2</accession>
<dbReference type="EMBL" id="MT104468">
    <property type="protein sequence ID" value="QJD54814.1"/>
    <property type="molecule type" value="Genomic_DNA"/>
</dbReference>
<evidence type="ECO:0000313" key="1">
    <source>
        <dbReference type="EMBL" id="QJD54814.1"/>
    </source>
</evidence>
<reference evidence="1 2" key="1">
    <citation type="journal article" date="2020" name="Microb. Biotechnol.">
        <title>Phage biocontrol to combat Pseudomonas syringae pathogens causing disease in cherry.</title>
        <authorList>
            <person name="Rabiey M."/>
            <person name="Roy S.R."/>
            <person name="Holtappels D."/>
            <person name="Franceschetti L."/>
            <person name="Quilty B.J."/>
            <person name="Creeth R."/>
            <person name="Sundin G.W."/>
            <person name="Wagemans J."/>
            <person name="Lavigne R."/>
            <person name="Jackson R.W."/>
        </authorList>
    </citation>
    <scope>NUCLEOTIDE SEQUENCE [LARGE SCALE GENOMIC DNA]</scope>
</reference>
<proteinExistence type="predicted"/>
<sequence>MASKGSLNVKDNAAIPLDALQAALNREDPTGLSANADAVTGGPEGVAVQEKYQRIQEQPLEAAQLEAKDSLADKAKAAWEESYTSYILEATDRAQEKQYGDFDPTFQGTRRAQELVSRMGLNATPENLQLLAEAGNEDDQLDVAQRLAQHQTNQEILNRHGGFALASGMLDPATLLTDFATFGATRAFKLSRLAGATLGATAGTALVGAADAAGKSTTGFDYVLNAAVMGGFGALFGGGGLGGIAGSGGWAGSLTIPGANGKVGRSVNAFLSETDKLAKATPEAGPVMANLVDDPVRRAGLLTNNNAASFHRRFSNEADGYMQSYDSMLEQGLKSQQGWGFLARRVDLNGKYGMARDGVNREVAEELLRRNDEWQKFGTVSDVPNQNPLIKQLADESDRIHGRIGEQARDAGVRGFENFQKQPGYFHRSWNDSFIRGMDNVEEGLPKRLIAASAMKGFTSITQDEADAIATALIQRVKDKAAGTRSDFLGGLGKTDTAFLRESLEATNMPPAKIDSLMFKIEQKASDQGTTKYGKHRLSFDMTTSIKGVDGNDYRMADLIDTDIDRVMENYTSSMAGRMALAKAGVAGDDAGLEAFKRSYLESIKSLPQGEQSNLMQQLDGFLGDFTGNRPEANILGPVAQRMKAIADATMLSGSGLWQVAEYSTIAARHGFVESGKAFMKAFPGVRNVLNNAASNPDLADELRTVMHLDLARDVRVRPWKRQHDVNLAAGDTSLDRLLHAGKQAVPFLNAMKYIHANQSRMNANLVLNKMARAAQGDTKALAQIKSYAPDMDWAKTEAAMRANVTYIGKNAKSMNWASWPKEELDATMNVALRMMDDSILFGRVGQGSSFSRSAVGQVLGQFQSFVSFAHNKILRGSLQNGGPKALATVLAYQYPATFLMVSLNETRKGKLELNDAGLKKIAKGALGYTAGLGFIGGAASIVGLTGGRAGMSVPLTGIMDAPSRALGGANKMLNGEYREGSADIGKAATQVIPFINAMPGTATVLNAWKGE</sequence>
<evidence type="ECO:0000313" key="2">
    <source>
        <dbReference type="Proteomes" id="UP000501738"/>
    </source>
</evidence>
<name>A0A6M3TCV2_9CAUD</name>
<dbReference type="Proteomes" id="UP000501738">
    <property type="component" value="Segment"/>
</dbReference>